<evidence type="ECO:0000313" key="9">
    <source>
        <dbReference type="Proteomes" id="UP000248259"/>
    </source>
</evidence>
<dbReference type="OrthoDB" id="9792317at2"/>
<feature type="transmembrane region" description="Helical" evidence="7">
    <location>
        <begin position="68"/>
        <end position="91"/>
    </location>
</feature>
<dbReference type="NCBIfam" id="NF004905">
    <property type="entry name" value="PRK06265.1-5"/>
    <property type="match status" value="1"/>
</dbReference>
<feature type="transmembrane region" description="Helical" evidence="7">
    <location>
        <begin position="131"/>
        <end position="154"/>
    </location>
</feature>
<dbReference type="InterPro" id="IPR002751">
    <property type="entry name" value="CbiM/NikMN"/>
</dbReference>
<name>A0A323UY94_9RHOO</name>
<gene>
    <name evidence="8" type="ORF">DNK49_04495</name>
</gene>
<dbReference type="PANTHER" id="PTHR34229:SF1">
    <property type="entry name" value="METAL TRANSPORT PROTEIN HI_1621-RELATED"/>
    <property type="match status" value="1"/>
</dbReference>
<dbReference type="Gene3D" id="1.10.1760.20">
    <property type="match status" value="1"/>
</dbReference>
<feature type="transmembrane region" description="Helical" evidence="7">
    <location>
        <begin position="7"/>
        <end position="28"/>
    </location>
</feature>
<keyword evidence="6 7" id="KW-0472">Membrane</keyword>
<feature type="transmembrane region" description="Helical" evidence="7">
    <location>
        <begin position="166"/>
        <end position="192"/>
    </location>
</feature>
<keyword evidence="4 7" id="KW-0812">Transmembrane</keyword>
<dbReference type="GO" id="GO:0000041">
    <property type="term" value="P:transition metal ion transport"/>
    <property type="evidence" value="ECO:0007669"/>
    <property type="project" value="InterPro"/>
</dbReference>
<evidence type="ECO:0000256" key="5">
    <source>
        <dbReference type="ARBA" id="ARBA00022989"/>
    </source>
</evidence>
<dbReference type="GO" id="GO:0005886">
    <property type="term" value="C:plasma membrane"/>
    <property type="evidence" value="ECO:0007669"/>
    <property type="project" value="UniProtKB-SubCell"/>
</dbReference>
<accession>A0A323UY94</accession>
<reference evidence="8 9" key="1">
    <citation type="submission" date="2018-06" db="EMBL/GenBank/DDBJ databases">
        <title>Azoarcus communis strain SWub3 genome.</title>
        <authorList>
            <person name="Zorraquino Salvo V."/>
            <person name="Toubiana D."/>
            <person name="Blumwald E."/>
        </authorList>
    </citation>
    <scope>NUCLEOTIDE SEQUENCE [LARGE SCALE GENOMIC DNA]</scope>
    <source>
        <strain evidence="8 9">SWub3</strain>
    </source>
</reference>
<evidence type="ECO:0000256" key="2">
    <source>
        <dbReference type="ARBA" id="ARBA00022448"/>
    </source>
</evidence>
<evidence type="ECO:0000256" key="1">
    <source>
        <dbReference type="ARBA" id="ARBA00004651"/>
    </source>
</evidence>
<dbReference type="PANTHER" id="PTHR34229">
    <property type="entry name" value="METAL TRANSPORT PROTEIN HI_1621-RELATED"/>
    <property type="match status" value="1"/>
</dbReference>
<dbReference type="NCBIfam" id="NF004904">
    <property type="entry name" value="PRK06265.1-4"/>
    <property type="match status" value="1"/>
</dbReference>
<proteinExistence type="predicted"/>
<dbReference type="RefSeq" id="WP_110523136.1">
    <property type="nucleotide sequence ID" value="NZ_QKOE01000002.1"/>
</dbReference>
<protein>
    <submittedName>
        <fullName evidence="8">Cobalt transporter CbiM</fullName>
    </submittedName>
</protein>
<keyword evidence="5 7" id="KW-1133">Transmembrane helix</keyword>
<evidence type="ECO:0000256" key="6">
    <source>
        <dbReference type="ARBA" id="ARBA00023136"/>
    </source>
</evidence>
<keyword evidence="3" id="KW-1003">Cell membrane</keyword>
<keyword evidence="2" id="KW-0813">Transport</keyword>
<dbReference type="EMBL" id="QKOE01000002">
    <property type="protein sequence ID" value="PZA17792.1"/>
    <property type="molecule type" value="Genomic_DNA"/>
</dbReference>
<comment type="subcellular location">
    <subcellularLocation>
        <location evidence="1">Cell membrane</location>
        <topology evidence="1">Multi-pass membrane protein</topology>
    </subcellularLocation>
</comment>
<sequence length="204" mass="20372">MHLADGVLSAPVLLVSATLAVGGVAIGLRRLNEAQLPLAALLGAVFFVASTVHLPVGVGSVHLILNGLAGLLLGWAVFPVLCVALLLQAALFSFGGFAVLGANLLIMALPGVIAHYLLHAQVGPKASRRQALLAGAGCGVIGIGGAALLAGGLLTLSGGRMFGELIVLFGLAHLPVMAADGAIGAFTVATLVRMMPQALAPLRS</sequence>
<evidence type="ECO:0000313" key="8">
    <source>
        <dbReference type="EMBL" id="PZA17792.1"/>
    </source>
</evidence>
<dbReference type="AlphaFoldDB" id="A0A323UY94"/>
<evidence type="ECO:0000256" key="3">
    <source>
        <dbReference type="ARBA" id="ARBA00022475"/>
    </source>
</evidence>
<dbReference type="Pfam" id="PF01891">
    <property type="entry name" value="CbiM"/>
    <property type="match status" value="1"/>
</dbReference>
<evidence type="ECO:0000256" key="7">
    <source>
        <dbReference type="SAM" id="Phobius"/>
    </source>
</evidence>
<evidence type="ECO:0000256" key="4">
    <source>
        <dbReference type="ARBA" id="ARBA00022692"/>
    </source>
</evidence>
<keyword evidence="9" id="KW-1185">Reference proteome</keyword>
<feature type="transmembrane region" description="Helical" evidence="7">
    <location>
        <begin position="34"/>
        <end position="56"/>
    </location>
</feature>
<comment type="caution">
    <text evidence="8">The sequence shown here is derived from an EMBL/GenBank/DDBJ whole genome shotgun (WGS) entry which is preliminary data.</text>
</comment>
<organism evidence="8 9">
    <name type="scientific">Parazoarcus communis SWub3 = DSM 12120</name>
    <dbReference type="NCBI Taxonomy" id="1121029"/>
    <lineage>
        <taxon>Bacteria</taxon>
        <taxon>Pseudomonadati</taxon>
        <taxon>Pseudomonadota</taxon>
        <taxon>Betaproteobacteria</taxon>
        <taxon>Rhodocyclales</taxon>
        <taxon>Zoogloeaceae</taxon>
        <taxon>Parazoarcus</taxon>
    </lineage>
</organism>
<feature type="transmembrane region" description="Helical" evidence="7">
    <location>
        <begin position="97"/>
        <end position="119"/>
    </location>
</feature>
<dbReference type="Proteomes" id="UP000248259">
    <property type="component" value="Unassembled WGS sequence"/>
</dbReference>